<dbReference type="SMART" id="SM00283">
    <property type="entry name" value="MA"/>
    <property type="match status" value="1"/>
</dbReference>
<evidence type="ECO:0000256" key="2">
    <source>
        <dbReference type="ARBA" id="ARBA00029447"/>
    </source>
</evidence>
<dbReference type="Pfam" id="PF00015">
    <property type="entry name" value="MCPsignal"/>
    <property type="match status" value="1"/>
</dbReference>
<feature type="domain" description="Methyl-accepting transducer" evidence="4">
    <location>
        <begin position="72"/>
        <end position="308"/>
    </location>
</feature>
<dbReference type="InterPro" id="IPR004089">
    <property type="entry name" value="MCPsignal_dom"/>
</dbReference>
<dbReference type="EMBL" id="QAYG01000002">
    <property type="protein sequence ID" value="PTW61730.1"/>
    <property type="molecule type" value="Genomic_DNA"/>
</dbReference>
<dbReference type="Gene3D" id="1.20.120.30">
    <property type="entry name" value="Aspartate receptor, ligand-binding domain"/>
    <property type="match status" value="1"/>
</dbReference>
<dbReference type="PRINTS" id="PR00260">
    <property type="entry name" value="CHEMTRNSDUCR"/>
</dbReference>
<dbReference type="InterPro" id="IPR025991">
    <property type="entry name" value="Chemoreceptor_zinc-bind_dom"/>
</dbReference>
<dbReference type="OrthoDB" id="4514964at2"/>
<dbReference type="GO" id="GO:0004888">
    <property type="term" value="F:transmembrane signaling receptor activity"/>
    <property type="evidence" value="ECO:0007669"/>
    <property type="project" value="InterPro"/>
</dbReference>
<evidence type="ECO:0000313" key="5">
    <source>
        <dbReference type="EMBL" id="PTW61730.1"/>
    </source>
</evidence>
<organism evidence="5 6">
    <name type="scientific">Breoghania corrubedonensis</name>
    <dbReference type="NCBI Taxonomy" id="665038"/>
    <lineage>
        <taxon>Bacteria</taxon>
        <taxon>Pseudomonadati</taxon>
        <taxon>Pseudomonadota</taxon>
        <taxon>Alphaproteobacteria</taxon>
        <taxon>Hyphomicrobiales</taxon>
        <taxon>Stappiaceae</taxon>
        <taxon>Breoghania</taxon>
    </lineage>
</organism>
<evidence type="ECO:0000256" key="1">
    <source>
        <dbReference type="ARBA" id="ARBA00023224"/>
    </source>
</evidence>
<comment type="caution">
    <text evidence="5">The sequence shown here is derived from an EMBL/GenBank/DDBJ whole genome shotgun (WGS) entry which is preliminary data.</text>
</comment>
<sequence>MFKHHREDTEKASEARCDEGRAQEAAALRSALAALANGHRVDNADALPTGIAGPVEDLARAIARRDEQILAQTVQYSIQASEAMAATARITGEIRETDIRAQSMAAAVEELTASIDQIASTAKSVAGSMEVVSVGMRGGADATRSTAEASRGIGEAFGRMSTSAGHLASAAEQIGTFVATIDGLAQQTNLLALNATIEAARAGEAGKGFAVVAAEVKVLSGQTQKATDDIRARIDRLSEHVEEMMGTVNEVQGLVARSVEQSEDAAGQIARVLDDVAENGARMGEIASVLSQQSEAVQEISEGAQSIAAHAGRSSGFSEEVISAVGMSEKIIGEQFAELEVRSIPNFVLHKAKSDHLMWKKRLAEMLVGLKSLRSSELSDHHHCHLGEWYDAVEDDRVRRHPAFAALLPVHEAVHKCGREAARLHAAGDRAGAQKAADEMAAASTEVLRQLDLLIGASEH</sequence>
<keyword evidence="1 3" id="KW-0807">Transducer</keyword>
<keyword evidence="6" id="KW-1185">Reference proteome</keyword>
<gene>
    <name evidence="5" type="ORF">C8N35_102446</name>
</gene>
<dbReference type="SUPFAM" id="SSF58104">
    <property type="entry name" value="Methyl-accepting chemotaxis protein (MCP) signaling domain"/>
    <property type="match status" value="1"/>
</dbReference>
<dbReference type="Proteomes" id="UP000244081">
    <property type="component" value="Unassembled WGS sequence"/>
</dbReference>
<evidence type="ECO:0000259" key="4">
    <source>
        <dbReference type="PROSITE" id="PS50111"/>
    </source>
</evidence>
<comment type="similarity">
    <text evidence="2">Belongs to the methyl-accepting chemotaxis (MCP) protein family.</text>
</comment>
<reference evidence="5 6" key="1">
    <citation type="submission" date="2018-04" db="EMBL/GenBank/DDBJ databases">
        <title>Genomic Encyclopedia of Archaeal and Bacterial Type Strains, Phase II (KMG-II): from individual species to whole genera.</title>
        <authorList>
            <person name="Goeker M."/>
        </authorList>
    </citation>
    <scope>NUCLEOTIDE SEQUENCE [LARGE SCALE GENOMIC DNA]</scope>
    <source>
        <strain evidence="5 6">DSM 23382</strain>
    </source>
</reference>
<dbReference type="PROSITE" id="PS50111">
    <property type="entry name" value="CHEMOTAXIS_TRANSDUC_2"/>
    <property type="match status" value="1"/>
</dbReference>
<dbReference type="InterPro" id="IPR004090">
    <property type="entry name" value="Chemotax_Me-accpt_rcpt"/>
</dbReference>
<evidence type="ECO:0000313" key="6">
    <source>
        <dbReference type="Proteomes" id="UP000244081"/>
    </source>
</evidence>
<dbReference type="Gene3D" id="1.10.287.950">
    <property type="entry name" value="Methyl-accepting chemotaxis protein"/>
    <property type="match status" value="1"/>
</dbReference>
<dbReference type="GO" id="GO:0016020">
    <property type="term" value="C:membrane"/>
    <property type="evidence" value="ECO:0007669"/>
    <property type="project" value="InterPro"/>
</dbReference>
<dbReference type="AlphaFoldDB" id="A0A2T5VD94"/>
<dbReference type="GO" id="GO:0007165">
    <property type="term" value="P:signal transduction"/>
    <property type="evidence" value="ECO:0007669"/>
    <property type="project" value="UniProtKB-KW"/>
</dbReference>
<dbReference type="RefSeq" id="WP_107989563.1">
    <property type="nucleotide sequence ID" value="NZ_QAYG01000002.1"/>
</dbReference>
<dbReference type="GO" id="GO:0006935">
    <property type="term" value="P:chemotaxis"/>
    <property type="evidence" value="ECO:0007669"/>
    <property type="project" value="InterPro"/>
</dbReference>
<dbReference type="PANTHER" id="PTHR32089">
    <property type="entry name" value="METHYL-ACCEPTING CHEMOTAXIS PROTEIN MCPB"/>
    <property type="match status" value="1"/>
</dbReference>
<protein>
    <submittedName>
        <fullName evidence="5">Methyl-accepting chemotaxis sensory transducer</fullName>
    </submittedName>
</protein>
<dbReference type="Pfam" id="PF13682">
    <property type="entry name" value="CZB"/>
    <property type="match status" value="1"/>
</dbReference>
<name>A0A2T5VD94_9HYPH</name>
<dbReference type="PANTHER" id="PTHR32089:SF112">
    <property type="entry name" value="LYSOZYME-LIKE PROTEIN-RELATED"/>
    <property type="match status" value="1"/>
</dbReference>
<evidence type="ECO:0000256" key="3">
    <source>
        <dbReference type="PROSITE-ProRule" id="PRU00284"/>
    </source>
</evidence>
<accession>A0A2T5VD94</accession>
<proteinExistence type="inferred from homology"/>